<reference evidence="2 3" key="1">
    <citation type="submission" date="2017-08" db="EMBL/GenBank/DDBJ databases">
        <authorList>
            <person name="de Groot N.N."/>
        </authorList>
    </citation>
    <scope>NUCLEOTIDE SEQUENCE [LARGE SCALE GENOMIC DNA]</scope>
    <source>
        <strain evidence="2 3">JA575</strain>
    </source>
</reference>
<dbReference type="EMBL" id="QRDT01000011">
    <property type="protein sequence ID" value="RED33265.1"/>
    <property type="molecule type" value="Genomic_DNA"/>
</dbReference>
<dbReference type="Proteomes" id="UP000252631">
    <property type="component" value="Unassembled WGS sequence"/>
</dbReference>
<gene>
    <name evidence="1" type="ORF">BJ125_111102</name>
    <name evidence="2" type="ORF">SAMN05892882_111102</name>
</gene>
<reference evidence="1 4" key="2">
    <citation type="submission" date="2018-07" db="EMBL/GenBank/DDBJ databases">
        <title>Genomic Encyclopedia of Archaeal and Bacterial Type Strains, Phase II (KMG-II): from individual species to whole genera.</title>
        <authorList>
            <person name="Goeker M."/>
        </authorList>
    </citation>
    <scope>NUCLEOTIDE SEQUENCE [LARGE SCALE GENOMIC DNA]</scope>
    <source>
        <strain evidence="1 4">JA575</strain>
    </source>
</reference>
<evidence type="ECO:0000313" key="4">
    <source>
        <dbReference type="Proteomes" id="UP000256343"/>
    </source>
</evidence>
<accession>A0A336JZ90</accession>
<evidence type="ECO:0000313" key="1">
    <source>
        <dbReference type="EMBL" id="RED33265.1"/>
    </source>
</evidence>
<dbReference type="OrthoDB" id="7376110at2"/>
<sequence length="62" mass="6977">MDAESQFRNQLGAAVLEVWGDLPRDLQEAIFETAVRDAPDQRGELAKLLHERHPRTEHPSGA</sequence>
<dbReference type="Proteomes" id="UP000256343">
    <property type="component" value="Unassembled WGS sequence"/>
</dbReference>
<name>A0A336JZ90_9BRAD</name>
<keyword evidence="4" id="KW-1185">Reference proteome</keyword>
<evidence type="ECO:0000313" key="2">
    <source>
        <dbReference type="EMBL" id="SSW91341.1"/>
    </source>
</evidence>
<dbReference type="EMBL" id="UFQQ01000011">
    <property type="protein sequence ID" value="SSW91341.1"/>
    <property type="molecule type" value="Genomic_DNA"/>
</dbReference>
<proteinExistence type="predicted"/>
<dbReference type="AlphaFoldDB" id="A0A336JZ90"/>
<organism evidence="2 3">
    <name type="scientific">Rhodopseudomonas pentothenatexigens</name>
    <dbReference type="NCBI Taxonomy" id="999699"/>
    <lineage>
        <taxon>Bacteria</taxon>
        <taxon>Pseudomonadati</taxon>
        <taxon>Pseudomonadota</taxon>
        <taxon>Alphaproteobacteria</taxon>
        <taxon>Hyphomicrobiales</taxon>
        <taxon>Nitrobacteraceae</taxon>
        <taxon>Rhodopseudomonas</taxon>
    </lineage>
</organism>
<protein>
    <submittedName>
        <fullName evidence="2">Uncharacterized protein</fullName>
    </submittedName>
</protein>
<evidence type="ECO:0000313" key="3">
    <source>
        <dbReference type="Proteomes" id="UP000252631"/>
    </source>
</evidence>